<dbReference type="GeneID" id="111022008"/>
<feature type="compositionally biased region" description="Low complexity" evidence="1">
    <location>
        <begin position="753"/>
        <end position="764"/>
    </location>
</feature>
<dbReference type="Pfam" id="PF22600">
    <property type="entry name" value="MTPAP-like_central"/>
    <property type="match status" value="1"/>
</dbReference>
<dbReference type="InterPro" id="IPR054708">
    <property type="entry name" value="MTPAP-like_central"/>
</dbReference>
<organism evidence="4 5">
    <name type="scientific">Momordica charantia</name>
    <name type="common">Bitter gourd</name>
    <name type="synonym">Balsam pear</name>
    <dbReference type="NCBI Taxonomy" id="3673"/>
    <lineage>
        <taxon>Eukaryota</taxon>
        <taxon>Viridiplantae</taxon>
        <taxon>Streptophyta</taxon>
        <taxon>Embryophyta</taxon>
        <taxon>Tracheophyta</taxon>
        <taxon>Spermatophyta</taxon>
        <taxon>Magnoliopsida</taxon>
        <taxon>eudicotyledons</taxon>
        <taxon>Gunneridae</taxon>
        <taxon>Pentapetalae</taxon>
        <taxon>rosids</taxon>
        <taxon>fabids</taxon>
        <taxon>Cucurbitales</taxon>
        <taxon>Cucurbitaceae</taxon>
        <taxon>Momordiceae</taxon>
        <taxon>Momordica</taxon>
    </lineage>
</organism>
<feature type="domain" description="Poly(A) RNA polymerase mitochondrial-like central palm" evidence="2">
    <location>
        <begin position="153"/>
        <end position="271"/>
    </location>
</feature>
<accession>A0A6J1DLE7</accession>
<evidence type="ECO:0000256" key="1">
    <source>
        <dbReference type="SAM" id="MobiDB-lite"/>
    </source>
</evidence>
<feature type="non-terminal residue" evidence="5">
    <location>
        <position position="1"/>
    </location>
</feature>
<dbReference type="Gene3D" id="3.30.460.10">
    <property type="entry name" value="Beta Polymerase, domain 2"/>
    <property type="match status" value="1"/>
</dbReference>
<proteinExistence type="predicted"/>
<protein>
    <submittedName>
        <fullName evidence="5">Uncharacterized protein LOC111022008</fullName>
    </submittedName>
</protein>
<name>A0A6J1DLE7_MOMCH</name>
<dbReference type="InterPro" id="IPR058921">
    <property type="entry name" value="PAP/OAS1-rel"/>
</dbReference>
<dbReference type="Pfam" id="PF26180">
    <property type="entry name" value="PAP-OAS1"/>
    <property type="match status" value="1"/>
</dbReference>
<dbReference type="OrthoDB" id="273917at2759"/>
<dbReference type="PANTHER" id="PTHR45979:SF31">
    <property type="entry name" value="POLYMERASE NUCLEOTIDYL TRANSFERASE DOMAIN-CONTAINING PROTEIN"/>
    <property type="match status" value="1"/>
</dbReference>
<dbReference type="Proteomes" id="UP000504603">
    <property type="component" value="Unplaced"/>
</dbReference>
<dbReference type="SUPFAM" id="SSF81631">
    <property type="entry name" value="PAP/OAS1 substrate-binding domain"/>
    <property type="match status" value="1"/>
</dbReference>
<dbReference type="InterPro" id="IPR043519">
    <property type="entry name" value="NT_sf"/>
</dbReference>
<evidence type="ECO:0000313" key="4">
    <source>
        <dbReference type="Proteomes" id="UP000504603"/>
    </source>
</evidence>
<dbReference type="Gene3D" id="1.10.1410.10">
    <property type="match status" value="1"/>
</dbReference>
<dbReference type="SUPFAM" id="SSF81301">
    <property type="entry name" value="Nucleotidyltransferase"/>
    <property type="match status" value="1"/>
</dbReference>
<reference evidence="5" key="1">
    <citation type="submission" date="2025-08" db="UniProtKB">
        <authorList>
            <consortium name="RefSeq"/>
        </authorList>
    </citation>
    <scope>IDENTIFICATION</scope>
    <source>
        <strain evidence="5">OHB3-1</strain>
    </source>
</reference>
<gene>
    <name evidence="5" type="primary">LOC111022008</name>
</gene>
<dbReference type="InterPro" id="IPR058920">
    <property type="entry name" value="PAP-OAS1-bd-rel"/>
</dbReference>
<feature type="region of interest" description="Disordered" evidence="1">
    <location>
        <begin position="742"/>
        <end position="825"/>
    </location>
</feature>
<evidence type="ECO:0000259" key="2">
    <source>
        <dbReference type="Pfam" id="PF22600"/>
    </source>
</evidence>
<keyword evidence="4" id="KW-1185">Reference proteome</keyword>
<evidence type="ECO:0000313" key="5">
    <source>
        <dbReference type="RefSeq" id="XP_022154848.1"/>
    </source>
</evidence>
<dbReference type="CDD" id="cd05402">
    <property type="entry name" value="NT_PAP_TUTase"/>
    <property type="match status" value="1"/>
</dbReference>
<dbReference type="KEGG" id="mcha:111022008"/>
<feature type="domain" description="PAP/OAS1 substrate-binding-related" evidence="3">
    <location>
        <begin position="285"/>
        <end position="476"/>
    </location>
</feature>
<evidence type="ECO:0000259" key="3">
    <source>
        <dbReference type="Pfam" id="PF26180"/>
    </source>
</evidence>
<dbReference type="AlphaFoldDB" id="A0A6J1DLE7"/>
<dbReference type="PANTHER" id="PTHR45979">
    <property type="entry name" value="PAP/OAS1 SUBSTRATE-BINDING DOMAIN SUPERFAMILY"/>
    <property type="match status" value="1"/>
</dbReference>
<sequence>HHSNRGLCQIDDNYHKRRKKKKDESTAGCCCSRRKAPPPQQVPVKRRTQSQILLFHSLFRFQFPTINQESRRVKTVRLYVRFLISFRFRCVASRSGCCQIQIVSLKLKRIRPLIQTTLGTTRLCHFLFCGRKSNFSSVSVLENWATAENTAGDILRRIRPTLVAEQKRQEVVDYVQRLIRTRVGCEVFPYGSVPLKTYLPDGDIDLTAICCSNIESAVVSDVYAVLKEQEISGTSRYEVKDVHCIDAEVKLVKCLVQNIVVDISFNQLGGLCTLCFLEQVDRLAGKDHLFKRSIILIKAWCYYESRILGAHHGLISTYALETLVLYIFHLFHNSLHGPLAVLYRFLEYFSKFDWENYCISLHGPVIKSSLPDIVAEAPENSGHGLLLSETFLRHCTEMFSISSRRSEPSLRVFTLKHLNIVDPIKENNNLGRSVSRGNFYRIRSAFKYGARKLGWILLLPEERMEAELNKFFANTLDRHCWSNAEFPTMDAGFGVSVQTSAPLETCVLDKLCLEPTLDLRDEKTSGAEVSFSNISSTGSGCEFTGNVQKLGMPVLNTSSTNDAPKLSSLHSNQINLVSENCFCAPQNGFRSLLGSRMTSDCVNSDEICLTLEVESKDEGFNKRCNGDTRSFEDAGKLLDLCGDYDSYFRNLRYSQICDRYAMSPTLPLSPPMSPHRQKNYPWRTNHRSLNHNHYIPSGIDRNGFTMGLQSNPVNHFAIVLEENKRPQGIGTYFPRTNTCSYRDRQSQAKGKIQGQMTQRQLQTQDRSNELSATSRELSLSAEGSHEFSEAEFPALGNGKTGSSGSPPSPCISKWKTPHGNDTSWPHDELGAWPIYPEPWDATISEASNPIEQGASHCSSKIGLSATENLKRVEEDNQSHERVVEQCFHLKNDEDFPPLSH</sequence>
<dbReference type="RefSeq" id="XP_022154848.1">
    <property type="nucleotide sequence ID" value="XM_022299156.1"/>
</dbReference>